<feature type="compositionally biased region" description="Pro residues" evidence="1">
    <location>
        <begin position="324"/>
        <end position="334"/>
    </location>
</feature>
<feature type="compositionally biased region" description="Basic and acidic residues" evidence="1">
    <location>
        <begin position="344"/>
        <end position="356"/>
    </location>
</feature>
<keyword evidence="3" id="KW-1185">Reference proteome</keyword>
<evidence type="ECO:0000313" key="3">
    <source>
        <dbReference type="Proteomes" id="UP001642484"/>
    </source>
</evidence>
<evidence type="ECO:0000256" key="1">
    <source>
        <dbReference type="SAM" id="MobiDB-lite"/>
    </source>
</evidence>
<feature type="region of interest" description="Disordered" evidence="1">
    <location>
        <begin position="144"/>
        <end position="512"/>
    </location>
</feature>
<feature type="compositionally biased region" description="Acidic residues" evidence="1">
    <location>
        <begin position="386"/>
        <end position="407"/>
    </location>
</feature>
<feature type="compositionally biased region" description="Polar residues" evidence="1">
    <location>
        <begin position="490"/>
        <end position="512"/>
    </location>
</feature>
<organism evidence="2 3">
    <name type="scientific">Durusdinium trenchii</name>
    <dbReference type="NCBI Taxonomy" id="1381693"/>
    <lineage>
        <taxon>Eukaryota</taxon>
        <taxon>Sar</taxon>
        <taxon>Alveolata</taxon>
        <taxon>Dinophyceae</taxon>
        <taxon>Suessiales</taxon>
        <taxon>Symbiodiniaceae</taxon>
        <taxon>Durusdinium</taxon>
    </lineage>
</organism>
<feature type="compositionally biased region" description="Basic and acidic residues" evidence="1">
    <location>
        <begin position="466"/>
        <end position="489"/>
    </location>
</feature>
<dbReference type="Proteomes" id="UP001642484">
    <property type="component" value="Unassembled WGS sequence"/>
</dbReference>
<sequence length="747" mass="84437">MIFGLPCLEFSRANELQHVELFAGECAEGRGAVAMDLSYGGEGMDLSTPAGFIAAVYQTCRLSPGSGWLAAPVCHEAIEEVDNFRPRWLPPRETVEMAVVYADKKGLKRVKGGRHLKQSQAYPIGFGKAMSAVRTRLESRLRSEARAALKKKEKGGKTTKKVEHVKNKKTVAKKIEEKKEESKKPEQKKDKKKPDKKNEERKKEERKKEESKKEESKKEEKKDIKKKEDMNTVDTKKDGKKNKEDKKKDGKTDKNDDEPKGKKSQEKKNQKEKKRSCSMEPEDKSTQPKRRSVLKTPNSSAGPTPPEKRVHFKSNPTIAQATPPITPRCTPEPSPAGSAARSLESWRQEAAERGVSLEELMEDMSAQVLESSLESHTHQLVAEAPASDEEEDEEEQDEANDQEDSGSEGESSKDDSDSSSTCDDEEANGEKDEEEDDEKCTTTEDEGTEFGDDEEEEEEEDEDNERVEKDLTKLFDREADGGKKQERNQAKISSSVAEANQKTQEQFATANSKTHKAEYVWENVVVEFERRAERRSTSCKQRSGMKARDIYKKYPKEKAEALIKRLRDKGMWYYDEDFEGDEEEIYYYCNEGNIIKDENIVSDTTTVRGTEKGNKEVVEALTGADGLLAAGACAAPTTANPKKPKKKDEAEKLEPKSITEKAKDYMESCLKKSADARKYAIALGATDYSGALSTQLMTFSQKMEQVYKILQDLTSRKVEEEKEYEKHFNIIDDKIVWYEKAEAGYLH</sequence>
<feature type="compositionally biased region" description="Basic residues" evidence="1">
    <location>
        <begin position="148"/>
        <end position="159"/>
    </location>
</feature>
<reference evidence="2 3" key="1">
    <citation type="submission" date="2024-02" db="EMBL/GenBank/DDBJ databases">
        <authorList>
            <person name="Chen Y."/>
            <person name="Shah S."/>
            <person name="Dougan E. K."/>
            <person name="Thang M."/>
            <person name="Chan C."/>
        </authorList>
    </citation>
    <scope>NUCLEOTIDE SEQUENCE [LARGE SCALE GENOMIC DNA]</scope>
</reference>
<comment type="caution">
    <text evidence="2">The sequence shown here is derived from an EMBL/GenBank/DDBJ whole genome shotgun (WGS) entry which is preliminary data.</text>
</comment>
<evidence type="ECO:0000313" key="2">
    <source>
        <dbReference type="EMBL" id="CAK8987441.1"/>
    </source>
</evidence>
<dbReference type="EMBL" id="CAXAMN010000281">
    <property type="protein sequence ID" value="CAK8987441.1"/>
    <property type="molecule type" value="Genomic_DNA"/>
</dbReference>
<name>A0ABP0HD56_9DINO</name>
<feature type="region of interest" description="Disordered" evidence="1">
    <location>
        <begin position="635"/>
        <end position="654"/>
    </location>
</feature>
<feature type="compositionally biased region" description="Acidic residues" evidence="1">
    <location>
        <begin position="422"/>
        <end position="465"/>
    </location>
</feature>
<gene>
    <name evidence="2" type="ORF">CCMP2556_LOCUS875</name>
</gene>
<protein>
    <submittedName>
        <fullName evidence="2">Uncharacterized protein</fullName>
    </submittedName>
</protein>
<feature type="compositionally biased region" description="Basic and acidic residues" evidence="1">
    <location>
        <begin position="173"/>
        <end position="286"/>
    </location>
</feature>
<accession>A0ABP0HD56</accession>
<proteinExistence type="predicted"/>